<comment type="similarity">
    <text evidence="1 5">Belongs to the EF-Ts family.</text>
</comment>
<dbReference type="CDD" id="cd14275">
    <property type="entry name" value="UBA_EF-Ts"/>
    <property type="match status" value="1"/>
</dbReference>
<keyword evidence="8" id="KW-1185">Reference proteome</keyword>
<name>A0A2S6IAC9_9BACT</name>
<dbReference type="NCBIfam" id="TIGR00116">
    <property type="entry name" value="tsf"/>
    <property type="match status" value="1"/>
</dbReference>
<dbReference type="FunFam" id="1.10.8.10:FF:000001">
    <property type="entry name" value="Elongation factor Ts"/>
    <property type="match status" value="1"/>
</dbReference>
<dbReference type="HAMAP" id="MF_00050">
    <property type="entry name" value="EF_Ts"/>
    <property type="match status" value="1"/>
</dbReference>
<keyword evidence="3 5" id="KW-0251">Elongation factor</keyword>
<feature type="domain" description="Translation elongation factor EFTs/EF1B dimerisation" evidence="6">
    <location>
        <begin position="73"/>
        <end position="276"/>
    </location>
</feature>
<sequence length="276" mass="30188">MAISAQDVKKLRDMTGSGMMDCKKALAEADGDFDKAIEVLRKRGEKVAAKRGDREANEGVVIAQVSDANDFGIVIRLSSETDFVAKNDDFVAFAQKIADIALTERPADIDALRALKMEGNLTVGDKVTEMVGKINEKIDVTAYEQLEAPMVAPYIHSGYRAGVLVALNKQDEKAYDAGRDVAMQVAAMKPVAVSKEGIDEATITQELDIAKDLARQEGKPEDMLEKIAKGRLNKFFKENTLEEQAFVKSDKQSVAQYLDSVEKGLKVTDFKHVALG</sequence>
<dbReference type="AlphaFoldDB" id="A0A2S6IAC9"/>
<evidence type="ECO:0000313" key="7">
    <source>
        <dbReference type="EMBL" id="PPK88432.1"/>
    </source>
</evidence>
<accession>A0A2S6IAC9</accession>
<evidence type="ECO:0000256" key="4">
    <source>
        <dbReference type="ARBA" id="ARBA00022917"/>
    </source>
</evidence>
<evidence type="ECO:0000259" key="6">
    <source>
        <dbReference type="Pfam" id="PF00889"/>
    </source>
</evidence>
<proteinExistence type="inferred from homology"/>
<dbReference type="SUPFAM" id="SSF54713">
    <property type="entry name" value="Elongation factor Ts (EF-Ts), dimerisation domain"/>
    <property type="match status" value="2"/>
</dbReference>
<dbReference type="EMBL" id="PTJC01000005">
    <property type="protein sequence ID" value="PPK88432.1"/>
    <property type="molecule type" value="Genomic_DNA"/>
</dbReference>
<evidence type="ECO:0000256" key="3">
    <source>
        <dbReference type="ARBA" id="ARBA00022768"/>
    </source>
</evidence>
<dbReference type="PANTHER" id="PTHR11741">
    <property type="entry name" value="ELONGATION FACTOR TS"/>
    <property type="match status" value="1"/>
</dbReference>
<dbReference type="PROSITE" id="PS01126">
    <property type="entry name" value="EF_TS_1"/>
    <property type="match status" value="1"/>
</dbReference>
<dbReference type="SUPFAM" id="SSF46934">
    <property type="entry name" value="UBA-like"/>
    <property type="match status" value="1"/>
</dbReference>
<dbReference type="GO" id="GO:0003746">
    <property type="term" value="F:translation elongation factor activity"/>
    <property type="evidence" value="ECO:0007669"/>
    <property type="project" value="UniProtKB-UniRule"/>
</dbReference>
<dbReference type="InterPro" id="IPR009060">
    <property type="entry name" value="UBA-like_sf"/>
</dbReference>
<dbReference type="Pfam" id="PF00889">
    <property type="entry name" value="EF_TS"/>
    <property type="match status" value="1"/>
</dbReference>
<comment type="function">
    <text evidence="5">Associates with the EF-Tu.GDP complex and induces the exchange of GDP to GTP. It remains bound to the aminoacyl-tRNA.EF-Tu.GTP complex up to the GTP hydrolysis stage on the ribosome.</text>
</comment>
<comment type="subcellular location">
    <subcellularLocation>
        <location evidence="5">Cytoplasm</location>
    </subcellularLocation>
</comment>
<dbReference type="Proteomes" id="UP000237662">
    <property type="component" value="Unassembled WGS sequence"/>
</dbReference>
<evidence type="ECO:0000256" key="1">
    <source>
        <dbReference type="ARBA" id="ARBA00005532"/>
    </source>
</evidence>
<dbReference type="OrthoDB" id="9808348at2"/>
<gene>
    <name evidence="5" type="primary">tsf</name>
    <name evidence="7" type="ORF">CLV84_1399</name>
</gene>
<keyword evidence="5" id="KW-0963">Cytoplasm</keyword>
<dbReference type="GO" id="GO:0005737">
    <property type="term" value="C:cytoplasm"/>
    <property type="evidence" value="ECO:0007669"/>
    <property type="project" value="UniProtKB-SubCell"/>
</dbReference>
<evidence type="ECO:0000256" key="2">
    <source>
        <dbReference type="ARBA" id="ARBA00016956"/>
    </source>
</evidence>
<comment type="caution">
    <text evidence="7">The sequence shown here is derived from an EMBL/GenBank/DDBJ whole genome shotgun (WGS) entry which is preliminary data.</text>
</comment>
<dbReference type="Gene3D" id="3.30.479.20">
    <property type="entry name" value="Elongation factor Ts, dimerisation domain"/>
    <property type="match status" value="2"/>
</dbReference>
<dbReference type="Gene3D" id="1.10.8.10">
    <property type="entry name" value="DNA helicase RuvA subunit, C-terminal domain"/>
    <property type="match status" value="1"/>
</dbReference>
<reference evidence="7 8" key="1">
    <citation type="submission" date="2018-02" db="EMBL/GenBank/DDBJ databases">
        <title>Genomic Encyclopedia of Archaeal and Bacterial Type Strains, Phase II (KMG-II): from individual species to whole genera.</title>
        <authorList>
            <person name="Goeker M."/>
        </authorList>
    </citation>
    <scope>NUCLEOTIDE SEQUENCE [LARGE SCALE GENOMIC DNA]</scope>
    <source>
        <strain evidence="7 8">DSM 29526</strain>
    </source>
</reference>
<dbReference type="Gene3D" id="1.10.286.20">
    <property type="match status" value="1"/>
</dbReference>
<dbReference type="InterPro" id="IPR018101">
    <property type="entry name" value="Transl_elong_Ts_CS"/>
</dbReference>
<dbReference type="InterPro" id="IPR014039">
    <property type="entry name" value="Transl_elong_EFTs/EF1B_dimer"/>
</dbReference>
<protein>
    <recommendedName>
        <fullName evidence="2 5">Elongation factor Ts</fullName>
        <shortName evidence="5">EF-Ts</shortName>
    </recommendedName>
</protein>
<organism evidence="7 8">
    <name type="scientific">Neolewinella xylanilytica</name>
    <dbReference type="NCBI Taxonomy" id="1514080"/>
    <lineage>
        <taxon>Bacteria</taxon>
        <taxon>Pseudomonadati</taxon>
        <taxon>Bacteroidota</taxon>
        <taxon>Saprospiria</taxon>
        <taxon>Saprospirales</taxon>
        <taxon>Lewinellaceae</taxon>
        <taxon>Neolewinella</taxon>
    </lineage>
</organism>
<dbReference type="InterPro" id="IPR036402">
    <property type="entry name" value="EF-Ts_dimer_sf"/>
</dbReference>
<dbReference type="PANTHER" id="PTHR11741:SF0">
    <property type="entry name" value="ELONGATION FACTOR TS, MITOCHONDRIAL"/>
    <property type="match status" value="1"/>
</dbReference>
<keyword evidence="4 5" id="KW-0648">Protein biosynthesis</keyword>
<dbReference type="RefSeq" id="WP_104418979.1">
    <property type="nucleotide sequence ID" value="NZ_PTJC01000005.1"/>
</dbReference>
<evidence type="ECO:0000313" key="8">
    <source>
        <dbReference type="Proteomes" id="UP000237662"/>
    </source>
</evidence>
<evidence type="ECO:0000256" key="5">
    <source>
        <dbReference type="HAMAP-Rule" id="MF_00050"/>
    </source>
</evidence>
<feature type="region of interest" description="Involved in Mg(2+) ion dislocation from EF-Tu" evidence="5">
    <location>
        <begin position="81"/>
        <end position="84"/>
    </location>
</feature>
<dbReference type="InterPro" id="IPR001816">
    <property type="entry name" value="Transl_elong_EFTs/EF1B"/>
</dbReference>